<name>A0A368H8U8_ANCCA</name>
<proteinExistence type="predicted"/>
<keyword evidence="2" id="KW-1185">Reference proteome</keyword>
<sequence length="98" mass="10700">MGNRQPITLGLPLGCLSYNMGRQLSSFGRFFGSRLGHPSSAGLRGGLLRALNIVNNFQKEPSVIVTLGIGHDTAAEEALLKVLDLSLYNRLCIFSYYI</sequence>
<reference evidence="1 2" key="1">
    <citation type="submission" date="2014-10" db="EMBL/GenBank/DDBJ databases">
        <title>Draft genome of the hookworm Ancylostoma caninum.</title>
        <authorList>
            <person name="Mitreva M."/>
        </authorList>
    </citation>
    <scope>NUCLEOTIDE SEQUENCE [LARGE SCALE GENOMIC DNA]</scope>
    <source>
        <strain evidence="1 2">Baltimore</strain>
    </source>
</reference>
<gene>
    <name evidence="1" type="ORF">ANCCAN_02054</name>
</gene>
<protein>
    <submittedName>
        <fullName evidence="1">Uncharacterized protein</fullName>
    </submittedName>
</protein>
<comment type="caution">
    <text evidence="1">The sequence shown here is derived from an EMBL/GenBank/DDBJ whole genome shotgun (WGS) entry which is preliminary data.</text>
</comment>
<evidence type="ECO:0000313" key="2">
    <source>
        <dbReference type="Proteomes" id="UP000252519"/>
    </source>
</evidence>
<dbReference type="Proteomes" id="UP000252519">
    <property type="component" value="Unassembled WGS sequence"/>
</dbReference>
<organism evidence="1 2">
    <name type="scientific">Ancylostoma caninum</name>
    <name type="common">Dog hookworm</name>
    <dbReference type="NCBI Taxonomy" id="29170"/>
    <lineage>
        <taxon>Eukaryota</taxon>
        <taxon>Metazoa</taxon>
        <taxon>Ecdysozoa</taxon>
        <taxon>Nematoda</taxon>
        <taxon>Chromadorea</taxon>
        <taxon>Rhabditida</taxon>
        <taxon>Rhabditina</taxon>
        <taxon>Rhabditomorpha</taxon>
        <taxon>Strongyloidea</taxon>
        <taxon>Ancylostomatidae</taxon>
        <taxon>Ancylostomatinae</taxon>
        <taxon>Ancylostoma</taxon>
    </lineage>
</organism>
<evidence type="ECO:0000313" key="1">
    <source>
        <dbReference type="EMBL" id="RCN51695.1"/>
    </source>
</evidence>
<dbReference type="AlphaFoldDB" id="A0A368H8U8"/>
<accession>A0A368H8U8</accession>
<dbReference type="EMBL" id="JOJR01000011">
    <property type="protein sequence ID" value="RCN51695.1"/>
    <property type="molecule type" value="Genomic_DNA"/>
</dbReference>